<keyword evidence="2" id="KW-0732">Signal</keyword>
<feature type="transmembrane region" description="Helical" evidence="1">
    <location>
        <begin position="130"/>
        <end position="153"/>
    </location>
</feature>
<keyword evidence="1" id="KW-0812">Transmembrane</keyword>
<comment type="caution">
    <text evidence="3">The sequence shown here is derived from an EMBL/GenBank/DDBJ whole genome shotgun (WGS) entry which is preliminary data.</text>
</comment>
<evidence type="ECO:0000256" key="2">
    <source>
        <dbReference type="SAM" id="SignalP"/>
    </source>
</evidence>
<evidence type="ECO:0000256" key="1">
    <source>
        <dbReference type="SAM" id="Phobius"/>
    </source>
</evidence>
<reference evidence="3 4" key="1">
    <citation type="submission" date="2019-06" db="EMBL/GenBank/DDBJ databases">
        <title>A chromosome-scale genome assembly of the striped catfish, Pangasianodon hypophthalmus.</title>
        <authorList>
            <person name="Wen M."/>
            <person name="Zahm M."/>
            <person name="Roques C."/>
            <person name="Cabau C."/>
            <person name="Klopp C."/>
            <person name="Donnadieu C."/>
            <person name="Jouanno E."/>
            <person name="Avarre J.-C."/>
            <person name="Campet M."/>
            <person name="Ha T.T.T."/>
            <person name="Dugue R."/>
            <person name="Lampietro C."/>
            <person name="Louis A."/>
            <person name="Herpin A."/>
            <person name="Echchiki A."/>
            <person name="Berthelot C."/>
            <person name="Parey E."/>
            <person name="Roest-Crollius H."/>
            <person name="Braasch I."/>
            <person name="Postlethwait J."/>
            <person name="Bobe J."/>
            <person name="Montfort J."/>
            <person name="Bouchez O."/>
            <person name="Begum T."/>
            <person name="Schartl M."/>
            <person name="Guiguen Y."/>
        </authorList>
    </citation>
    <scope>NUCLEOTIDE SEQUENCE [LARGE SCALE GENOMIC DNA]</scope>
    <source>
        <strain evidence="3 4">Indonesia</strain>
        <tissue evidence="3">Blood</tissue>
    </source>
</reference>
<feature type="signal peptide" evidence="2">
    <location>
        <begin position="1"/>
        <end position="35"/>
    </location>
</feature>
<keyword evidence="1" id="KW-1133">Transmembrane helix</keyword>
<gene>
    <name evidence="3" type="ORF">PHYPO_G00009080</name>
</gene>
<dbReference type="AlphaFoldDB" id="A0A5N5Q542"/>
<protein>
    <submittedName>
        <fullName evidence="3">Uncharacterized protein</fullName>
    </submittedName>
</protein>
<dbReference type="EMBL" id="VFJC01000002">
    <property type="protein sequence ID" value="KAB5587105.1"/>
    <property type="molecule type" value="Genomic_DNA"/>
</dbReference>
<keyword evidence="1" id="KW-0472">Membrane</keyword>
<name>A0A5N5Q542_PANHP</name>
<dbReference type="Proteomes" id="UP000327468">
    <property type="component" value="Chromosome 1"/>
</dbReference>
<feature type="chain" id="PRO_5024400601" evidence="2">
    <location>
        <begin position="36"/>
        <end position="181"/>
    </location>
</feature>
<organism evidence="3 4">
    <name type="scientific">Pangasianodon hypophthalmus</name>
    <name type="common">Striped catfish</name>
    <name type="synonym">Helicophagus hypophthalmus</name>
    <dbReference type="NCBI Taxonomy" id="310915"/>
    <lineage>
        <taxon>Eukaryota</taxon>
        <taxon>Metazoa</taxon>
        <taxon>Chordata</taxon>
        <taxon>Craniata</taxon>
        <taxon>Vertebrata</taxon>
        <taxon>Euteleostomi</taxon>
        <taxon>Actinopterygii</taxon>
        <taxon>Neopterygii</taxon>
        <taxon>Teleostei</taxon>
        <taxon>Ostariophysi</taxon>
        <taxon>Siluriformes</taxon>
        <taxon>Pangasiidae</taxon>
        <taxon>Pangasianodon</taxon>
    </lineage>
</organism>
<evidence type="ECO:0000313" key="4">
    <source>
        <dbReference type="Proteomes" id="UP000327468"/>
    </source>
</evidence>
<accession>A0A5N5Q542</accession>
<proteinExistence type="predicted"/>
<sequence>MPVAVASSGSRHGVCGSARLAFFCLSVLFLPGAEAQACYGEQYLNSTTKFHINETVPVSQEYSWSVNDIVQANDESLNNTTVQSRGPRYVVFKDCYENVTYRSAHNGKTINCPYDCPTNAPPDWHSAQNAAPVAGGVVASILFTGALGCFLCWRKNKLQKWAQDMRDAWCGCHYSQASQDP</sequence>
<evidence type="ECO:0000313" key="3">
    <source>
        <dbReference type="EMBL" id="KAB5587105.1"/>
    </source>
</evidence>
<keyword evidence="4" id="KW-1185">Reference proteome</keyword>